<dbReference type="InterPro" id="IPR043502">
    <property type="entry name" value="DNA/RNA_pol_sf"/>
</dbReference>
<dbReference type="eggNOG" id="KOG0017">
    <property type="taxonomic scope" value="Eukaryota"/>
</dbReference>
<dbReference type="HOGENOM" id="CLU_1104612_0_0_1"/>
<dbReference type="AlphaFoldDB" id="K3WKE3"/>
<dbReference type="InParanoid" id="K3WKE3"/>
<keyword evidence="2" id="KW-1185">Reference proteome</keyword>
<proteinExistence type="predicted"/>
<dbReference type="Proteomes" id="UP000019132">
    <property type="component" value="Unassembled WGS sequence"/>
</dbReference>
<organism evidence="1 2">
    <name type="scientific">Globisporangium ultimum (strain ATCC 200006 / CBS 805.95 / DAOM BR144)</name>
    <name type="common">Pythium ultimum</name>
    <dbReference type="NCBI Taxonomy" id="431595"/>
    <lineage>
        <taxon>Eukaryota</taxon>
        <taxon>Sar</taxon>
        <taxon>Stramenopiles</taxon>
        <taxon>Oomycota</taxon>
        <taxon>Peronosporomycetes</taxon>
        <taxon>Pythiales</taxon>
        <taxon>Pythiaceae</taxon>
        <taxon>Globisporangium</taxon>
    </lineage>
</organism>
<evidence type="ECO:0008006" key="3">
    <source>
        <dbReference type="Google" id="ProtNLM"/>
    </source>
</evidence>
<reference evidence="2" key="1">
    <citation type="journal article" date="2010" name="Genome Biol.">
        <title>Genome sequence of the necrotrophic plant pathogen Pythium ultimum reveals original pathogenicity mechanisms and effector repertoire.</title>
        <authorList>
            <person name="Levesque C.A."/>
            <person name="Brouwer H."/>
            <person name="Cano L."/>
            <person name="Hamilton J.P."/>
            <person name="Holt C."/>
            <person name="Huitema E."/>
            <person name="Raffaele S."/>
            <person name="Robideau G.P."/>
            <person name="Thines M."/>
            <person name="Win J."/>
            <person name="Zerillo M.M."/>
            <person name="Beakes G.W."/>
            <person name="Boore J.L."/>
            <person name="Busam D."/>
            <person name="Dumas B."/>
            <person name="Ferriera S."/>
            <person name="Fuerstenberg S.I."/>
            <person name="Gachon C.M."/>
            <person name="Gaulin E."/>
            <person name="Govers F."/>
            <person name="Grenville-Briggs L."/>
            <person name="Horner N."/>
            <person name="Hostetler J."/>
            <person name="Jiang R.H."/>
            <person name="Johnson J."/>
            <person name="Krajaejun T."/>
            <person name="Lin H."/>
            <person name="Meijer H.J."/>
            <person name="Moore B."/>
            <person name="Morris P."/>
            <person name="Phuntmart V."/>
            <person name="Puiu D."/>
            <person name="Shetty J."/>
            <person name="Stajich J.E."/>
            <person name="Tripathy S."/>
            <person name="Wawra S."/>
            <person name="van West P."/>
            <person name="Whitty B.R."/>
            <person name="Coutinho P.M."/>
            <person name="Henrissat B."/>
            <person name="Martin F."/>
            <person name="Thomas P.D."/>
            <person name="Tyler B.M."/>
            <person name="De Vries R.P."/>
            <person name="Kamoun S."/>
            <person name="Yandell M."/>
            <person name="Tisserat N."/>
            <person name="Buell C.R."/>
        </authorList>
    </citation>
    <scope>NUCLEOTIDE SEQUENCE</scope>
    <source>
        <strain evidence="2">DAOM:BR144</strain>
    </source>
</reference>
<evidence type="ECO:0000313" key="2">
    <source>
        <dbReference type="Proteomes" id="UP000019132"/>
    </source>
</evidence>
<dbReference type="PANTHER" id="PTHR33064:SF37">
    <property type="entry name" value="RIBONUCLEASE H"/>
    <property type="match status" value="1"/>
</dbReference>
<dbReference type="InterPro" id="IPR051320">
    <property type="entry name" value="Viral_Replic_Matur_Polypro"/>
</dbReference>
<sequence>MQVLLQDGSRSNRCGTRKYPERQRKYLREYVKQLEKNGLVRCNNQSRRACAALPVKKGGQDDIVNKLTIPIAGATPNLAAVTQGVKGALLQKILALPLHPYSQEYFSFVTGDGVFTPTRVPQEVIHSAIHFQLQMHAVVREMLYEPVLVWINGALVSSLKSARSFRMILRHTNLKLNTKKCMLSPPECNLVREAHRRRKDRARPRALVSPAVAACVTHDCSLHHFICTVNWVRESMVYYARMVGPLKSSWKR</sequence>
<dbReference type="PANTHER" id="PTHR33064">
    <property type="entry name" value="POL PROTEIN"/>
    <property type="match status" value="1"/>
</dbReference>
<dbReference type="STRING" id="431595.K3WKE3"/>
<dbReference type="Gene3D" id="3.30.70.270">
    <property type="match status" value="1"/>
</dbReference>
<dbReference type="VEuPathDB" id="FungiDB:PYU1_G005424"/>
<dbReference type="SUPFAM" id="SSF56672">
    <property type="entry name" value="DNA/RNA polymerases"/>
    <property type="match status" value="1"/>
</dbReference>
<name>K3WKE3_GLOUD</name>
<reference evidence="1" key="3">
    <citation type="submission" date="2015-02" db="UniProtKB">
        <authorList>
            <consortium name="EnsemblProtists"/>
        </authorList>
    </citation>
    <scope>IDENTIFICATION</scope>
    <source>
        <strain evidence="1">DAOM BR144</strain>
    </source>
</reference>
<accession>K3WKE3</accession>
<dbReference type="EMBL" id="GL376633">
    <property type="status" value="NOT_ANNOTATED_CDS"/>
    <property type="molecule type" value="Genomic_DNA"/>
</dbReference>
<protein>
    <recommendedName>
        <fullName evidence="3">Reverse transcriptase domain-containing protein</fullName>
    </recommendedName>
</protein>
<evidence type="ECO:0000313" key="1">
    <source>
        <dbReference type="EnsemblProtists" id="PYU1_T005435"/>
    </source>
</evidence>
<reference evidence="2" key="2">
    <citation type="submission" date="2010-04" db="EMBL/GenBank/DDBJ databases">
        <authorList>
            <person name="Buell R."/>
            <person name="Hamilton J."/>
            <person name="Hostetler J."/>
        </authorList>
    </citation>
    <scope>NUCLEOTIDE SEQUENCE [LARGE SCALE GENOMIC DNA]</scope>
    <source>
        <strain evidence="2">DAOM:BR144</strain>
    </source>
</reference>
<dbReference type="Gene3D" id="3.10.10.10">
    <property type="entry name" value="HIV Type 1 Reverse Transcriptase, subunit A, domain 1"/>
    <property type="match status" value="1"/>
</dbReference>
<dbReference type="InterPro" id="IPR043128">
    <property type="entry name" value="Rev_trsase/Diguanyl_cyclase"/>
</dbReference>
<dbReference type="EnsemblProtists" id="PYU1_T005435">
    <property type="protein sequence ID" value="PYU1_T005435"/>
    <property type="gene ID" value="PYU1_G005424"/>
</dbReference>